<gene>
    <name evidence="1" type="ORF">BacF7301_12070</name>
</gene>
<dbReference type="Proteomes" id="UP000501780">
    <property type="component" value="Chromosome"/>
</dbReference>
<evidence type="ECO:0008006" key="3">
    <source>
        <dbReference type="Google" id="ProtNLM"/>
    </source>
</evidence>
<proteinExistence type="predicted"/>
<keyword evidence="2" id="KW-1185">Reference proteome</keyword>
<accession>A0A6H0KNT4</accession>
<dbReference type="KEGG" id="bfc:BacF7301_12070"/>
<sequence length="229" mass="23914">MTGPIATIGDMHTCPMVTGVVPHVGGPIIGPGCPGVTINGKPVALMGDMCTCSGPPDTIVTGCPGITVNGKPIATIGDMTAHGGVIVTGCPGVAISTATPVPPVMIPISQIPFPKISAPNRMKAVLTGKGKQLKEAEARQELIRDMSNTPTPSIFNLQWIRKETPIQEGYSKEILVLHADTNGYAEGETVQLSVHATQGDEQIIKEFSGVVKNGSIDIEWEVDTDSVKP</sequence>
<dbReference type="EMBL" id="CP050831">
    <property type="protein sequence ID" value="QIU94833.1"/>
    <property type="molecule type" value="Genomic_DNA"/>
</dbReference>
<protein>
    <recommendedName>
        <fullName evidence="3">PAAR domain-containing protein</fullName>
    </recommendedName>
</protein>
<dbReference type="Gene3D" id="2.60.200.60">
    <property type="match status" value="2"/>
</dbReference>
<dbReference type="InterPro" id="IPR008727">
    <property type="entry name" value="PAAR_motif"/>
</dbReference>
<dbReference type="RefSeq" id="WP_167963110.1">
    <property type="nucleotide sequence ID" value="NZ_CP050831.1"/>
</dbReference>
<reference evidence="1 2" key="1">
    <citation type="submission" date="2020-03" db="EMBL/GenBank/DDBJ databases">
        <title>Genomic analysis of Bacteroides faecium CBA7301.</title>
        <authorList>
            <person name="Kim J."/>
            <person name="Roh S.W."/>
        </authorList>
    </citation>
    <scope>NUCLEOTIDE SEQUENCE [LARGE SCALE GENOMIC DNA]</scope>
    <source>
        <strain evidence="1 2">CBA7301</strain>
    </source>
</reference>
<organism evidence="1 2">
    <name type="scientific">Bacteroides faecium</name>
    <dbReference type="NCBI Taxonomy" id="2715212"/>
    <lineage>
        <taxon>Bacteria</taxon>
        <taxon>Pseudomonadati</taxon>
        <taxon>Bacteroidota</taxon>
        <taxon>Bacteroidia</taxon>
        <taxon>Bacteroidales</taxon>
        <taxon>Bacteroidaceae</taxon>
        <taxon>Bacteroides</taxon>
    </lineage>
</organism>
<evidence type="ECO:0000313" key="1">
    <source>
        <dbReference type="EMBL" id="QIU94833.1"/>
    </source>
</evidence>
<dbReference type="Pfam" id="PF05488">
    <property type="entry name" value="PAAR_motif"/>
    <property type="match status" value="1"/>
</dbReference>
<dbReference type="AlphaFoldDB" id="A0A6H0KNT4"/>
<evidence type="ECO:0000313" key="2">
    <source>
        <dbReference type="Proteomes" id="UP000501780"/>
    </source>
</evidence>
<dbReference type="CDD" id="cd14738">
    <property type="entry name" value="PAAR_2"/>
    <property type="match status" value="1"/>
</dbReference>
<name>A0A6H0KNT4_9BACE</name>